<evidence type="ECO:0000256" key="6">
    <source>
        <dbReference type="ARBA" id="ARBA00022989"/>
    </source>
</evidence>
<sequence length="715" mass="82986">MEIDKDGRKEKNSIRSRHISKLHERVQTKYCEMQKKLEKAKTADLLACVKEDHNTKLVPLNANVLQEDKSHNFMATQMTVEVDDAKGNDSTSREIVYDEAIISGRHVVPIVELLINDDNNIQKSENASLFDLSFKGSLESLAEVKDDALSDDCTEPASSAPKSIRSRIRLRIREARKRKQEKEKNDKNKRRNSYSNVEKLILSNTTKRDITTRVTKKCKIATVTIALIEVAGFNVLEEEKPRYVGCRIRLGSEKRKSKMIKTNNSKVMFQELHHFNLYEDEHTLEIVVWDKDVKVGRHTIDLSRIEKEKTKKIQVLLDDSEIQIFYLLTISGISDINTLYNMYDNDAGEAKHLRRKYKWYRLCDTSDVGWLNVIVYGAKGLNGNDCYCILSLNNERVFTATDNKTNAPSWMKVFHFQVTDITSILEVTVYDEKKGEEVGNISIPLLNIESGKKWYALKESTQRERARGNNPRILLEMEVSWNLIKASLKVLTPKEVNVMESEEKLDRHLLARNIARGRVIVMWLVDALRILKSCFEWQSRKANIISLICWLFFCYFFKTWMLPLLLLLPFCIYRPRADGKKQIPKEEENFQKEKEDKSLRQRIQDFQETIQTIQNFVGKVASLGESIKNLYNFSVPFVSFLAIFLISIIACIMFLIPLQYILMVWGIHKFTRKILKPNRVPHSEILDLLSRVPDDITLTNCQEIPLEEISDDNEF</sequence>
<feature type="transmembrane region" description="Helical" evidence="9">
    <location>
        <begin position="550"/>
        <end position="573"/>
    </location>
</feature>
<feature type="domain" description="C2" evidence="10">
    <location>
        <begin position="370"/>
        <end position="457"/>
    </location>
</feature>
<evidence type="ECO:0000313" key="12">
    <source>
        <dbReference type="Proteomes" id="UP001152562"/>
    </source>
</evidence>
<dbReference type="PANTHER" id="PTHR45911:SF4">
    <property type="entry name" value="MULTIPLE C2 AND TRANSMEMBRANE DOMAIN-CONTAINING PROTEIN"/>
    <property type="match status" value="1"/>
</dbReference>
<keyword evidence="2 9" id="KW-0812">Transmembrane</keyword>
<evidence type="ECO:0000256" key="9">
    <source>
        <dbReference type="SAM" id="Phobius"/>
    </source>
</evidence>
<accession>A0A9P0XBM0</accession>
<dbReference type="AlphaFoldDB" id="A0A9P0XBM0"/>
<evidence type="ECO:0000256" key="7">
    <source>
        <dbReference type="ARBA" id="ARBA00023136"/>
    </source>
</evidence>
<comment type="subcellular location">
    <subcellularLocation>
        <location evidence="1">Membrane</location>
        <topology evidence="1">Multi-pass membrane protein</topology>
    </subcellularLocation>
</comment>
<dbReference type="Gene3D" id="2.60.40.150">
    <property type="entry name" value="C2 domain"/>
    <property type="match status" value="2"/>
</dbReference>
<protein>
    <recommendedName>
        <fullName evidence="10">C2 domain-containing protein</fullName>
    </recommendedName>
</protein>
<keyword evidence="5" id="KW-0106">Calcium</keyword>
<dbReference type="InterPro" id="IPR000008">
    <property type="entry name" value="C2_dom"/>
</dbReference>
<keyword evidence="3" id="KW-0479">Metal-binding</keyword>
<feature type="domain" description="C2" evidence="10">
    <location>
        <begin position="167"/>
        <end position="314"/>
    </location>
</feature>
<dbReference type="Pfam" id="PF00168">
    <property type="entry name" value="C2"/>
    <property type="match status" value="2"/>
</dbReference>
<evidence type="ECO:0000256" key="5">
    <source>
        <dbReference type="ARBA" id="ARBA00022837"/>
    </source>
</evidence>
<dbReference type="InterPro" id="IPR035892">
    <property type="entry name" value="C2_domain_sf"/>
</dbReference>
<dbReference type="Proteomes" id="UP001152562">
    <property type="component" value="Unassembled WGS sequence"/>
</dbReference>
<evidence type="ECO:0000313" key="11">
    <source>
        <dbReference type="EMBL" id="CAH4028824.1"/>
    </source>
</evidence>
<evidence type="ECO:0000259" key="10">
    <source>
        <dbReference type="SMART" id="SM00239"/>
    </source>
</evidence>
<dbReference type="Pfam" id="PF08372">
    <property type="entry name" value="PRT_C"/>
    <property type="match status" value="1"/>
</dbReference>
<reference evidence="11" key="1">
    <citation type="submission" date="2022-05" db="EMBL/GenBank/DDBJ databases">
        <authorList>
            <person name="Okamura Y."/>
        </authorList>
    </citation>
    <scope>NUCLEOTIDE SEQUENCE</scope>
</reference>
<keyword evidence="4" id="KW-0677">Repeat</keyword>
<name>A0A9P0XBM0_PIEBR</name>
<gene>
    <name evidence="11" type="ORF">PIBRA_LOCUS5624</name>
</gene>
<organism evidence="11 12">
    <name type="scientific">Pieris brassicae</name>
    <name type="common">White butterfly</name>
    <name type="synonym">Large white butterfly</name>
    <dbReference type="NCBI Taxonomy" id="7116"/>
    <lineage>
        <taxon>Eukaryota</taxon>
        <taxon>Metazoa</taxon>
        <taxon>Ecdysozoa</taxon>
        <taxon>Arthropoda</taxon>
        <taxon>Hexapoda</taxon>
        <taxon>Insecta</taxon>
        <taxon>Pterygota</taxon>
        <taxon>Neoptera</taxon>
        <taxon>Endopterygota</taxon>
        <taxon>Lepidoptera</taxon>
        <taxon>Glossata</taxon>
        <taxon>Ditrysia</taxon>
        <taxon>Papilionoidea</taxon>
        <taxon>Pieridae</taxon>
        <taxon>Pierinae</taxon>
        <taxon>Pieris</taxon>
    </lineage>
</organism>
<dbReference type="GO" id="GO:0005509">
    <property type="term" value="F:calcium ion binding"/>
    <property type="evidence" value="ECO:0007669"/>
    <property type="project" value="TreeGrafter"/>
</dbReference>
<dbReference type="SUPFAM" id="SSF49562">
    <property type="entry name" value="C2 domain (Calcium/lipid-binding domain, CaLB)"/>
    <property type="match status" value="2"/>
</dbReference>
<dbReference type="GO" id="GO:0016020">
    <property type="term" value="C:membrane"/>
    <property type="evidence" value="ECO:0007669"/>
    <property type="project" value="UniProtKB-SubCell"/>
</dbReference>
<dbReference type="InterPro" id="IPR013583">
    <property type="entry name" value="MCTP_C"/>
</dbReference>
<keyword evidence="6 9" id="KW-1133">Transmembrane helix</keyword>
<feature type="transmembrane region" description="Helical" evidence="9">
    <location>
        <begin position="637"/>
        <end position="662"/>
    </location>
</feature>
<feature type="region of interest" description="Disordered" evidence="8">
    <location>
        <begin position="174"/>
        <end position="195"/>
    </location>
</feature>
<evidence type="ECO:0000256" key="4">
    <source>
        <dbReference type="ARBA" id="ARBA00022737"/>
    </source>
</evidence>
<evidence type="ECO:0000256" key="8">
    <source>
        <dbReference type="SAM" id="MobiDB-lite"/>
    </source>
</evidence>
<comment type="caution">
    <text evidence="11">The sequence shown here is derived from an EMBL/GenBank/DDBJ whole genome shotgun (WGS) entry which is preliminary data.</text>
</comment>
<dbReference type="PANTHER" id="PTHR45911">
    <property type="entry name" value="C2 DOMAIN-CONTAINING PROTEIN"/>
    <property type="match status" value="1"/>
</dbReference>
<evidence type="ECO:0000256" key="3">
    <source>
        <dbReference type="ARBA" id="ARBA00022723"/>
    </source>
</evidence>
<evidence type="ECO:0000256" key="1">
    <source>
        <dbReference type="ARBA" id="ARBA00004141"/>
    </source>
</evidence>
<keyword evidence="7 9" id="KW-0472">Membrane</keyword>
<evidence type="ECO:0000256" key="2">
    <source>
        <dbReference type="ARBA" id="ARBA00022692"/>
    </source>
</evidence>
<proteinExistence type="predicted"/>
<dbReference type="EMBL" id="CALOZG010000005">
    <property type="protein sequence ID" value="CAH4028824.1"/>
    <property type="molecule type" value="Genomic_DNA"/>
</dbReference>
<keyword evidence="12" id="KW-1185">Reference proteome</keyword>
<dbReference type="SMART" id="SM00239">
    <property type="entry name" value="C2"/>
    <property type="match status" value="2"/>
</dbReference>